<feature type="region of interest" description="Disordered" evidence="1">
    <location>
        <begin position="375"/>
        <end position="426"/>
    </location>
</feature>
<dbReference type="STRING" id="1561998.A0A1I7UVJ7"/>
<feature type="region of interest" description="Disordered" evidence="1">
    <location>
        <begin position="179"/>
        <end position="217"/>
    </location>
</feature>
<protein>
    <submittedName>
        <fullName evidence="3">C2H2-type domain-containing protein</fullName>
    </submittedName>
</protein>
<keyword evidence="2" id="KW-1185">Reference proteome</keyword>
<feature type="compositionally biased region" description="Low complexity" evidence="1">
    <location>
        <begin position="243"/>
        <end position="260"/>
    </location>
</feature>
<feature type="compositionally biased region" description="Polar residues" evidence="1">
    <location>
        <begin position="579"/>
        <end position="590"/>
    </location>
</feature>
<feature type="compositionally biased region" description="Pro residues" evidence="1">
    <location>
        <begin position="591"/>
        <end position="603"/>
    </location>
</feature>
<proteinExistence type="predicted"/>
<evidence type="ECO:0000313" key="2">
    <source>
        <dbReference type="Proteomes" id="UP000095282"/>
    </source>
</evidence>
<feature type="region of interest" description="Disordered" evidence="1">
    <location>
        <begin position="528"/>
        <end position="553"/>
    </location>
</feature>
<feature type="compositionally biased region" description="Polar residues" evidence="1">
    <location>
        <begin position="182"/>
        <end position="216"/>
    </location>
</feature>
<dbReference type="eggNOG" id="ENOG502SA6V">
    <property type="taxonomic scope" value="Eukaryota"/>
</dbReference>
<evidence type="ECO:0000313" key="3">
    <source>
        <dbReference type="WBParaSite" id="Csp11.Scaffold630.g19778.t1"/>
    </source>
</evidence>
<dbReference type="Proteomes" id="UP000095282">
    <property type="component" value="Unplaced"/>
</dbReference>
<feature type="compositionally biased region" description="Basic and acidic residues" evidence="1">
    <location>
        <begin position="389"/>
        <end position="406"/>
    </location>
</feature>
<name>A0A1I7UVJ7_9PELO</name>
<dbReference type="WBParaSite" id="Csp11.Scaffold630.g19778.t1">
    <property type="protein sequence ID" value="Csp11.Scaffold630.g19778.t1"/>
    <property type="gene ID" value="Csp11.Scaffold630.g19778"/>
</dbReference>
<evidence type="ECO:0000256" key="1">
    <source>
        <dbReference type="SAM" id="MobiDB-lite"/>
    </source>
</evidence>
<organism evidence="2 3">
    <name type="scientific">Caenorhabditis tropicalis</name>
    <dbReference type="NCBI Taxonomy" id="1561998"/>
    <lineage>
        <taxon>Eukaryota</taxon>
        <taxon>Metazoa</taxon>
        <taxon>Ecdysozoa</taxon>
        <taxon>Nematoda</taxon>
        <taxon>Chromadorea</taxon>
        <taxon>Rhabditida</taxon>
        <taxon>Rhabditina</taxon>
        <taxon>Rhabditomorpha</taxon>
        <taxon>Rhabditoidea</taxon>
        <taxon>Rhabditidae</taxon>
        <taxon>Peloderinae</taxon>
        <taxon>Caenorhabditis</taxon>
    </lineage>
</organism>
<feature type="compositionally biased region" description="Low complexity" evidence="1">
    <location>
        <begin position="416"/>
        <end position="426"/>
    </location>
</feature>
<feature type="region of interest" description="Disordered" evidence="1">
    <location>
        <begin position="578"/>
        <end position="603"/>
    </location>
</feature>
<feature type="region of interest" description="Disordered" evidence="1">
    <location>
        <begin position="243"/>
        <end position="270"/>
    </location>
</feature>
<reference evidence="3" key="1">
    <citation type="submission" date="2016-11" db="UniProtKB">
        <authorList>
            <consortium name="WormBaseParasite"/>
        </authorList>
    </citation>
    <scope>IDENTIFICATION</scope>
</reference>
<dbReference type="AlphaFoldDB" id="A0A1I7UVJ7"/>
<dbReference type="Pfam" id="PF13909">
    <property type="entry name" value="zf-H2C2_5"/>
    <property type="match status" value="1"/>
</dbReference>
<accession>A0A1I7UVJ7</accession>
<sequence length="603" mass="65438">MLQPPLSSSDLLNNDNNNTKVTANLNELNNKETMSGDTFSTWQAQTTSSSVTGTSELFGSTYAMLSDHASYPDQWSGKHLTQSILFEQPQIQPLIGSSYGDPPVRFDPPYTYRTAGANYMSTVPGLAAATGYYPPRSGYGTGPQFYAPTIGVPNPLLLAAQAAQASNAQLQQQVLRPEPLRPSTQKNGNGLHRSTSNSSAETMRNNSVSVATVSPSDDNESQLLAAGILSTFCLNRKNSLNSPALTSSGSAGSGTPPLGSDHNNTDLESTDEERVMCMACRGVYPSRRSLTGHIGRNEKCREIIGRNYLDAVANGVNPPIPGTDAAIKSGAITTGTDGMSPVCPYCDRFISHYKGNIRRHINQCCKSAEPIKRHRVENSEKHTPKKRAKKEENGNRYHSEFNDHDSSSMSGGVMNSPKMSSPSSSSFYATGNSSELCSPSDYSSTAYEPYPMNGHSQQQSPREAAVLQDAYICEDCDFVTVYKGNMKRHLNTCHPQPDCKKWDHKLEGMRASNLGISGDRLLERLAAHKANSSRGRKPRKKKENNTTESEPLDFKNILANAEAGSSLLEALSATSSASMEQYNMNGNNHFQPPPPPPPPPMLL</sequence>